<evidence type="ECO:0000313" key="1">
    <source>
        <dbReference type="EMBL" id="MBB3326034.1"/>
    </source>
</evidence>
<dbReference type="EMBL" id="JACHZG010000001">
    <property type="protein sequence ID" value="MBB3326034.1"/>
    <property type="molecule type" value="Genomic_DNA"/>
</dbReference>
<dbReference type="Pfam" id="PF07920">
    <property type="entry name" value="DUF1684"/>
    <property type="match status" value="1"/>
</dbReference>
<dbReference type="AlphaFoldDB" id="A0A7W5JTG6"/>
<reference evidence="1 2" key="1">
    <citation type="submission" date="2020-08" db="EMBL/GenBank/DDBJ databases">
        <title>Sequencing the genomes of 1000 actinobacteria strains.</title>
        <authorList>
            <person name="Klenk H.-P."/>
        </authorList>
    </citation>
    <scope>NUCLEOTIDE SEQUENCE [LARGE SCALE GENOMIC DNA]</scope>
    <source>
        <strain evidence="1 2">DSM 11053</strain>
    </source>
</reference>
<evidence type="ECO:0008006" key="3">
    <source>
        <dbReference type="Google" id="ProtNLM"/>
    </source>
</evidence>
<keyword evidence="2" id="KW-1185">Reference proteome</keyword>
<gene>
    <name evidence="1" type="ORF">FHX39_000978</name>
</gene>
<comment type="caution">
    <text evidence="1">The sequence shown here is derived from an EMBL/GenBank/DDBJ whole genome shotgun (WGS) entry which is preliminary data.</text>
</comment>
<sequence length="208" mass="22675">MTGRTELELADWRRRVAQLYAAVRAEAEPAVGHALWRAGRDALFREHPQSALRADDPLRETGLPFWPYDPDLRFELPLGPVPEGTRTLELPSGETGSTLLRAVGVLELPDPVGGSLTVWWLEQYAGGLFLPMRDGTAGGDPATSSYGGGRYLLDTAKGADLGAVGDRMVIDLNFLYHPSCRYDDAWLCPLAPPENSVTARVEAGERMA</sequence>
<evidence type="ECO:0000313" key="2">
    <source>
        <dbReference type="Proteomes" id="UP000565572"/>
    </source>
</evidence>
<dbReference type="Proteomes" id="UP000565572">
    <property type="component" value="Unassembled WGS sequence"/>
</dbReference>
<accession>A0A7W5JTG6</accession>
<organism evidence="1 2">
    <name type="scientific">Microlunatus antarcticus</name>
    <dbReference type="NCBI Taxonomy" id="53388"/>
    <lineage>
        <taxon>Bacteria</taxon>
        <taxon>Bacillati</taxon>
        <taxon>Actinomycetota</taxon>
        <taxon>Actinomycetes</taxon>
        <taxon>Propionibacteriales</taxon>
        <taxon>Propionibacteriaceae</taxon>
        <taxon>Microlunatus</taxon>
    </lineage>
</organism>
<dbReference type="PANTHER" id="PTHR41913">
    <property type="entry name" value="DUF1684 DOMAIN-CONTAINING PROTEIN"/>
    <property type="match status" value="1"/>
</dbReference>
<dbReference type="RefSeq" id="WP_183337049.1">
    <property type="nucleotide sequence ID" value="NZ_JACHZG010000001.1"/>
</dbReference>
<name>A0A7W5JTG6_9ACTN</name>
<protein>
    <recommendedName>
        <fullName evidence="3">DUF1684 domain-containing protein</fullName>
    </recommendedName>
</protein>
<dbReference type="PANTHER" id="PTHR41913:SF1">
    <property type="entry name" value="DUF1684 DOMAIN-CONTAINING PROTEIN"/>
    <property type="match status" value="1"/>
</dbReference>
<proteinExistence type="predicted"/>
<dbReference type="InterPro" id="IPR012467">
    <property type="entry name" value="DUF1684"/>
</dbReference>